<name>M7TEZ4_EUTLA</name>
<dbReference type="KEGG" id="ela:UCREL1_4475"/>
<dbReference type="HOGENOM" id="CLU_1517866_0_0_1"/>
<reference evidence="2" key="1">
    <citation type="journal article" date="2013" name="Genome Announc.">
        <title>Draft genome sequence of the grapevine dieback fungus Eutypa lata UCR-EL1.</title>
        <authorList>
            <person name="Blanco-Ulate B."/>
            <person name="Rolshausen P.E."/>
            <person name="Cantu D."/>
        </authorList>
    </citation>
    <scope>NUCLEOTIDE SEQUENCE [LARGE SCALE GENOMIC DNA]</scope>
    <source>
        <strain evidence="2">UCR-EL1</strain>
    </source>
</reference>
<protein>
    <submittedName>
        <fullName evidence="1">Uncharacterized protein</fullName>
    </submittedName>
</protein>
<dbReference type="AlphaFoldDB" id="M7TEZ4"/>
<evidence type="ECO:0000313" key="2">
    <source>
        <dbReference type="Proteomes" id="UP000012174"/>
    </source>
</evidence>
<gene>
    <name evidence="1" type="ORF">UCREL1_4475</name>
</gene>
<proteinExistence type="predicted"/>
<sequence length="177" mass="20229">MVFEHDGNIRLDPFGWDMSIIGQTCHEARSAMKGVYSNIGPRTSQGDNVWVDFEANIFCLGPASTALNAIKTLDEDICSRVTCVAITWTSWLDISRCFKQFSLRWRALRSIVIFDANSPIVLDPLPFDYGHVASIIAYYKDPRPHDSWWMDTLRSSRDLQEWFRPAVNPPSVDFLPL</sequence>
<evidence type="ECO:0000313" key="1">
    <source>
        <dbReference type="EMBL" id="EMR68506.1"/>
    </source>
</evidence>
<dbReference type="Proteomes" id="UP000012174">
    <property type="component" value="Unassembled WGS sequence"/>
</dbReference>
<dbReference type="EMBL" id="KB706231">
    <property type="protein sequence ID" value="EMR68506.1"/>
    <property type="molecule type" value="Genomic_DNA"/>
</dbReference>
<organism evidence="1 2">
    <name type="scientific">Eutypa lata (strain UCR-EL1)</name>
    <name type="common">Grapevine dieback disease fungus</name>
    <name type="synonym">Eutypa armeniacae</name>
    <dbReference type="NCBI Taxonomy" id="1287681"/>
    <lineage>
        <taxon>Eukaryota</taxon>
        <taxon>Fungi</taxon>
        <taxon>Dikarya</taxon>
        <taxon>Ascomycota</taxon>
        <taxon>Pezizomycotina</taxon>
        <taxon>Sordariomycetes</taxon>
        <taxon>Xylariomycetidae</taxon>
        <taxon>Xylariales</taxon>
        <taxon>Diatrypaceae</taxon>
        <taxon>Eutypa</taxon>
    </lineage>
</organism>
<keyword evidence="2" id="KW-1185">Reference proteome</keyword>
<accession>M7TEZ4</accession>